<dbReference type="Pfam" id="PF01522">
    <property type="entry name" value="Polysacc_deac_1"/>
    <property type="match status" value="1"/>
</dbReference>
<dbReference type="Proteomes" id="UP000433575">
    <property type="component" value="Unassembled WGS sequence"/>
</dbReference>
<dbReference type="GO" id="GO:0016020">
    <property type="term" value="C:membrane"/>
    <property type="evidence" value="ECO:0007669"/>
    <property type="project" value="TreeGrafter"/>
</dbReference>
<evidence type="ECO:0000313" key="7">
    <source>
        <dbReference type="Proteomes" id="UP000480929"/>
    </source>
</evidence>
<dbReference type="InterPro" id="IPR050248">
    <property type="entry name" value="Polysacc_deacetylase_ArnD"/>
</dbReference>
<comment type="caution">
    <text evidence="4">The sequence shown here is derived from an EMBL/GenBank/DDBJ whole genome shotgun (WGS) entry which is preliminary data.</text>
</comment>
<keyword evidence="1" id="KW-0479">Metal-binding</keyword>
<dbReference type="AlphaFoldDB" id="A0A6N7S5L3"/>
<protein>
    <submittedName>
        <fullName evidence="4">Polysaccharide deacetylase family protein</fullName>
    </submittedName>
</protein>
<dbReference type="GO" id="GO:0005975">
    <property type="term" value="P:carbohydrate metabolic process"/>
    <property type="evidence" value="ECO:0007669"/>
    <property type="project" value="InterPro"/>
</dbReference>
<dbReference type="EMBL" id="WKPJ01000006">
    <property type="protein sequence ID" value="MSA88935.1"/>
    <property type="molecule type" value="Genomic_DNA"/>
</dbReference>
<dbReference type="GeneID" id="42458304"/>
<dbReference type="PANTHER" id="PTHR10587:SF133">
    <property type="entry name" value="CHITIN DEACETYLASE 1-RELATED"/>
    <property type="match status" value="1"/>
</dbReference>
<proteinExistence type="predicted"/>
<dbReference type="PROSITE" id="PS51677">
    <property type="entry name" value="NODB"/>
    <property type="match status" value="1"/>
</dbReference>
<dbReference type="RefSeq" id="WP_020225714.1">
    <property type="nucleotide sequence ID" value="NZ_AP031450.1"/>
</dbReference>
<organism evidence="4 6">
    <name type="scientific">Holdemania massiliensis</name>
    <dbReference type="NCBI Taxonomy" id="1468449"/>
    <lineage>
        <taxon>Bacteria</taxon>
        <taxon>Bacillati</taxon>
        <taxon>Bacillota</taxon>
        <taxon>Erysipelotrichia</taxon>
        <taxon>Erysipelotrichales</taxon>
        <taxon>Erysipelotrichaceae</taxon>
        <taxon>Holdemania</taxon>
    </lineage>
</organism>
<evidence type="ECO:0000259" key="3">
    <source>
        <dbReference type="PROSITE" id="PS51677"/>
    </source>
</evidence>
<dbReference type="GO" id="GO:0046872">
    <property type="term" value="F:metal ion binding"/>
    <property type="evidence" value="ECO:0007669"/>
    <property type="project" value="UniProtKB-KW"/>
</dbReference>
<dbReference type="EMBL" id="WKPI01000005">
    <property type="protein sequence ID" value="MSC32482.1"/>
    <property type="molecule type" value="Genomic_DNA"/>
</dbReference>
<feature type="domain" description="NodB homology" evidence="3">
    <location>
        <begin position="265"/>
        <end position="441"/>
    </location>
</feature>
<dbReference type="InterPro" id="IPR011330">
    <property type="entry name" value="Glyco_hydro/deAcase_b/a-brl"/>
</dbReference>
<evidence type="ECO:0000256" key="1">
    <source>
        <dbReference type="ARBA" id="ARBA00022723"/>
    </source>
</evidence>
<gene>
    <name evidence="5" type="ORF">GKD88_05040</name>
    <name evidence="4" type="ORF">GKE08_06310</name>
</gene>
<keyword evidence="2" id="KW-0378">Hydrolase</keyword>
<evidence type="ECO:0000313" key="6">
    <source>
        <dbReference type="Proteomes" id="UP000433575"/>
    </source>
</evidence>
<dbReference type="PANTHER" id="PTHR10587">
    <property type="entry name" value="GLYCOSYL TRANSFERASE-RELATED"/>
    <property type="match status" value="1"/>
</dbReference>
<dbReference type="OrthoDB" id="9812065at2"/>
<dbReference type="Proteomes" id="UP000480929">
    <property type="component" value="Unassembled WGS sequence"/>
</dbReference>
<dbReference type="Gene3D" id="3.20.20.370">
    <property type="entry name" value="Glycoside hydrolase/deacetylase"/>
    <property type="match status" value="1"/>
</dbReference>
<dbReference type="SUPFAM" id="SSF88713">
    <property type="entry name" value="Glycoside hydrolase/deacetylase"/>
    <property type="match status" value="1"/>
</dbReference>
<dbReference type="GO" id="GO:0016810">
    <property type="term" value="F:hydrolase activity, acting on carbon-nitrogen (but not peptide) bonds"/>
    <property type="evidence" value="ECO:0007669"/>
    <property type="project" value="InterPro"/>
</dbReference>
<keyword evidence="7" id="KW-1185">Reference proteome</keyword>
<evidence type="ECO:0000313" key="4">
    <source>
        <dbReference type="EMBL" id="MSA88935.1"/>
    </source>
</evidence>
<accession>A0A6N7S5L3</accession>
<sequence length="468" mass="52672">MKTQRRKRSRRINKGNLAILMVIAVAALALIAAGGAWLLSNREPAFMKSKTASSEVLKDKSKDVLLAVYYPQSEDSTFLAALSQNAENIFNDLKTQTDGYQKEKKPLMIKADYQMNVTQDRYVSLEYTIARNENETVEERQQAYFYDLAEHQWIEASSLLDEAALKWLAANLRVQLKNDENTQAAAYTLPVIEATAWDSGNYSNFTLKDGMLIFNFPAGMVSEKAYRWEFPISNLGEHFLLDVGQGRLPENNVRIAPRLIDPDKPMVALTFDDGPHPTNTPQLLNLLQHYDGAATFFMQGMRVEKYPETTLMVINSASEAASHSYNHPKLTKLKGDNLLFQLNRTTELVQELTGWQVTIKHFRPPYGASNALVKENSAYPLIMWGIDTMDWKTLDPVQTVDNTMASVKDGAIVLMHDIHAETVTAVEALLPKLIEAGYQLVSVDEMLNAKGVEAYNGQRVYSAYDIKD</sequence>
<reference evidence="6 7" key="1">
    <citation type="journal article" date="2019" name="Nat. Med.">
        <title>A library of human gut bacterial isolates paired with longitudinal multiomics data enables mechanistic microbiome research.</title>
        <authorList>
            <person name="Poyet M."/>
            <person name="Groussin M."/>
            <person name="Gibbons S.M."/>
            <person name="Avila-Pacheco J."/>
            <person name="Jiang X."/>
            <person name="Kearney S.M."/>
            <person name="Perrotta A.R."/>
            <person name="Berdy B."/>
            <person name="Zhao S."/>
            <person name="Lieberman T.D."/>
            <person name="Swanson P.K."/>
            <person name="Smith M."/>
            <person name="Roesemann S."/>
            <person name="Alexander J.E."/>
            <person name="Rich S.A."/>
            <person name="Livny J."/>
            <person name="Vlamakis H."/>
            <person name="Clish C."/>
            <person name="Bullock K."/>
            <person name="Deik A."/>
            <person name="Scott J."/>
            <person name="Pierce K.A."/>
            <person name="Xavier R.J."/>
            <person name="Alm E.J."/>
        </authorList>
    </citation>
    <scope>NUCLEOTIDE SEQUENCE [LARGE SCALE GENOMIC DNA]</scope>
    <source>
        <strain evidence="4 6">BIOML-A4</strain>
        <strain evidence="5 7">BIOML-A5</strain>
    </source>
</reference>
<evidence type="ECO:0000256" key="2">
    <source>
        <dbReference type="ARBA" id="ARBA00022801"/>
    </source>
</evidence>
<dbReference type="InterPro" id="IPR002509">
    <property type="entry name" value="NODB_dom"/>
</dbReference>
<name>A0A6N7S5L3_9FIRM</name>
<evidence type="ECO:0000313" key="5">
    <source>
        <dbReference type="EMBL" id="MSC32482.1"/>
    </source>
</evidence>